<evidence type="ECO:0000256" key="1">
    <source>
        <dbReference type="SAM" id="Phobius"/>
    </source>
</evidence>
<name>A0A853M2K1_9MYCO</name>
<dbReference type="RefSeq" id="WP_065055691.1">
    <property type="nucleotide sequence ID" value="NZ_LZKW01000318.1"/>
</dbReference>
<dbReference type="AlphaFoldDB" id="A0A853M2K1"/>
<feature type="transmembrane region" description="Helical" evidence="1">
    <location>
        <begin position="52"/>
        <end position="72"/>
    </location>
</feature>
<accession>A0A853M2K1</accession>
<sequence length="142" mass="14797">MLAIVCVAFFVVVISACYIAAAQYGYGTGFGDGKDLPARVPPLGGTGFWGDLGLLAGAVVIDLVILFVWYFAASRLDNPSVDDPVAPDESDVDLKDGASWYVVDVPGLTKFLMVVAVGCLVGIVVGASAVLPVVAIRYGWVL</sequence>
<evidence type="ECO:0000313" key="2">
    <source>
        <dbReference type="EMBL" id="OBJ62678.1"/>
    </source>
</evidence>
<feature type="transmembrane region" description="Helical" evidence="1">
    <location>
        <begin position="111"/>
        <end position="140"/>
    </location>
</feature>
<keyword evidence="1" id="KW-1133">Transmembrane helix</keyword>
<dbReference type="EMBL" id="LZLG01000036">
    <property type="protein sequence ID" value="OBJ62678.1"/>
    <property type="molecule type" value="Genomic_DNA"/>
</dbReference>
<organism evidence="2 3">
    <name type="scientific">Mycobacterium colombiense</name>
    <dbReference type="NCBI Taxonomy" id="339268"/>
    <lineage>
        <taxon>Bacteria</taxon>
        <taxon>Bacillati</taxon>
        <taxon>Actinomycetota</taxon>
        <taxon>Actinomycetes</taxon>
        <taxon>Mycobacteriales</taxon>
        <taxon>Mycobacteriaceae</taxon>
        <taxon>Mycobacterium</taxon>
        <taxon>Mycobacterium avium complex (MAC)</taxon>
    </lineage>
</organism>
<keyword evidence="1" id="KW-0472">Membrane</keyword>
<comment type="caution">
    <text evidence="2">The sequence shown here is derived from an EMBL/GenBank/DDBJ whole genome shotgun (WGS) entry which is preliminary data.</text>
</comment>
<keyword evidence="1" id="KW-0812">Transmembrane</keyword>
<gene>
    <name evidence="2" type="ORF">A5628_25870</name>
</gene>
<proteinExistence type="predicted"/>
<dbReference type="Proteomes" id="UP000093894">
    <property type="component" value="Unassembled WGS sequence"/>
</dbReference>
<protein>
    <submittedName>
        <fullName evidence="2">Uncharacterized protein</fullName>
    </submittedName>
</protein>
<reference evidence="2 3" key="1">
    <citation type="submission" date="2016-06" db="EMBL/GenBank/DDBJ databases">
        <authorList>
            <person name="Sutton G."/>
            <person name="Brinkac L."/>
            <person name="Sanka R."/>
            <person name="Adams M."/>
            <person name="Lau E."/>
            <person name="Garcia-Basteiro A."/>
            <person name="Lopez-Varela E."/>
            <person name="Palencia S."/>
        </authorList>
    </citation>
    <scope>NUCLEOTIDE SEQUENCE [LARGE SCALE GENOMIC DNA]</scope>
    <source>
        <strain evidence="2 3">1164983.0</strain>
    </source>
</reference>
<evidence type="ECO:0000313" key="3">
    <source>
        <dbReference type="Proteomes" id="UP000093894"/>
    </source>
</evidence>